<name>A0AC35TMG4_9BILA</name>
<organism evidence="1 2">
    <name type="scientific">Rhabditophanes sp. KR3021</name>
    <dbReference type="NCBI Taxonomy" id="114890"/>
    <lineage>
        <taxon>Eukaryota</taxon>
        <taxon>Metazoa</taxon>
        <taxon>Ecdysozoa</taxon>
        <taxon>Nematoda</taxon>
        <taxon>Chromadorea</taxon>
        <taxon>Rhabditida</taxon>
        <taxon>Tylenchina</taxon>
        <taxon>Panagrolaimomorpha</taxon>
        <taxon>Strongyloidoidea</taxon>
        <taxon>Alloionematidae</taxon>
        <taxon>Rhabditophanes</taxon>
    </lineage>
</organism>
<proteinExistence type="predicted"/>
<dbReference type="WBParaSite" id="RSKR_0000220050.1">
    <property type="protein sequence ID" value="RSKR_0000220050.1"/>
    <property type="gene ID" value="RSKR_0000220050"/>
</dbReference>
<accession>A0AC35TMG4</accession>
<protein>
    <submittedName>
        <fullName evidence="2">DUF1768 domain-containing protein</fullName>
    </submittedName>
</protein>
<reference evidence="2" key="1">
    <citation type="submission" date="2016-11" db="UniProtKB">
        <authorList>
            <consortium name="WormBaseParasite"/>
        </authorList>
    </citation>
    <scope>IDENTIFICATION</scope>
    <source>
        <strain evidence="2">KR3021</strain>
    </source>
</reference>
<dbReference type="Proteomes" id="UP000095286">
    <property type="component" value="Unplaced"/>
</dbReference>
<sequence length="174" mass="20069">MGNSTTFDIELNTDGKTFICFEYSKNCVFSNRYLSSFTIRNRKFNCSEQYFMFAKAQRFKDGDAAKAILQESNPIKQKEIGRSIKNFNKPIWDRESYKFMKRAVQAKFSQNAELRPILLSTNDATLVGCASRDVIWGIGCEITNPTRLDKKSWKGQNRLGQALMEVRSLMCNRT</sequence>
<evidence type="ECO:0000313" key="1">
    <source>
        <dbReference type="Proteomes" id="UP000095286"/>
    </source>
</evidence>
<evidence type="ECO:0000313" key="2">
    <source>
        <dbReference type="WBParaSite" id="RSKR_0000220050.1"/>
    </source>
</evidence>